<dbReference type="Gene3D" id="3.40.50.300">
    <property type="entry name" value="P-loop containing nucleotide triphosphate hydrolases"/>
    <property type="match status" value="5"/>
</dbReference>
<sequence length="3432" mass="387278">MQEELEICFKCLTQYLDKKRSVCPRFYFLTDPSLLALLSRPNELDSIRPHLRSVFSSISDIRIEKSSAWSDTVSSMKSTQNTPTPVPPDRKFILSDDPYQKSSSVRFRSGLKSTDSPHYSTSIADEVNDVYQATAVMATDKEYLILDEEVSLYEGVELWLQNLQDTVERTLHSYICKVVEDIDNNAPIEELAYRYPGQVTRLGLLHYWTKECENAIGELKWDRKSVQNTSKKFANVVSRLPAVLNRSTWKGIEEPVLPIHKLRLENMIMYCVYLRDCMDGMTARKIRETTDFEWKRSVRFYSSPSGGVPQHNLHILDASYKYGMEFLGVTSNFVMTPATEKAFVSMSIGLQEAKGSAIIGGTCTGKTETIQGLAALLGKYLCLIHCSESTEISSLARVLQGLATDGSWGCFDDVHLLSNNGLSVVLEFTAALCSSLKSKTEDQAFVTSLGDEGQMISVHRDLGLFLTFNETSLPKAKLSTAFRSFYRTTHLIKPDLSAILKAHCTALALRAPRLLADRLKTLLELAQQQLPPERHHLTNLPSVLIALNLAAQKRRSKEERNDSRTDQSRGADELKLSRSNSQTSVRQPLLQVSPSPTVARTTGADKLIKKTSSSPNTLTSQAKIDHGFVAQALLETISPGLVAPDSLVFNNIVRDVFSGIQFVRDVLTSMSGASPNGSSQLQSQAAKNHDMETAITQVAQERGLVAHGNWVSKVLQLHQMAQLRQGVVVAGPAGTGKSSLISVLVDALCLLPHNHGSGRASSPALSSHKLQRLNPMTVDDVSLMFGSVNHSNEWVDGILTHAWRKANRNQSTTWLCLDGPLVTCWADRLNSVLDGHKVLPLSNGERLLLTNNMRLVFETTELKSASPSLLSRTGLVYVDKHVLGWRPLAKAWLDTRTKDEVNVLQKSFNKTLDPVSAFVFQESRMKIPVTEVGLFSTCLTLLGEMLNEHQQHIGGDLHIERLFLFCLVWAYGGLLEGTAVKGFSDLLKTLSSALPDYDHEISVFDYYVDESGEWDGWAARVPEATYTGTTDILGEVFVDTVDTIRVRSLLEFTHTARKHTLIIGESGIGKTALINDFLDTQDKQSSILRRLVFSHSSTSSQLHSFIHHNIQHRQGFVYGAKDGKYLEAFIDDVNLPSHDPHGVQRCNELLRTLMDDHSICNLTKPFEWRTVEGLEVLATMSTVSAEFNLDSRLLRHFAVLRLRAPSSSDLRSVVYSVLEANLSDKPLNQELHEAIATASSKLIELVKDVLRPCPMPGRHHYAFSLRQLTKMCQCMRRLADDDRSNELRVVSLWSHEMERLIGDQLCRTADVTWFEENLKRITTDSFSKCFEPDKELMKYFVTFPVETKLHHRPIASSQRSIRIKLHSLNDPRDTLDCLKAHLAHYNEDQQQSHDALDNIIFSDDVLCHLIRMHRVLSYHHGGSMVIVGAVGSHLTQLTRLALHVADLRPSPIDSSRPTAFFDSLRTAVRVAGTDGHPVSVVLSARELQDPSFLDAINSLLVAGEYPHLFSNDELEGLLQVLAPTLRRHYPNMMSDPMKFFVSRVKCNLHIILILPPQHNLLKVALSSYPGIVSECQVIWIRDWPQEVLIQQAEYFINDHRVAHDTSLKAREALAMAIANMHNITLRDCKQTSWAGDTNPTVTVTGTSLQTKKDKESIKVEKMEMPNLPYSKSIILERIKLMNKDNTKRSSVEVFVGPYTYGKFMQCLHLLYQKHSKVLREETLKLKRALETLEETRGDAKMMKKAITVLRTQYNTAQMRVSELFKLLTTEATRLEKLKAHYGTGGGSLHAFLQLRKEEDSDYEEDILLRYEENDEYDIQFEQMREANLKSKRVQIEEEIEIAKKELEEARSSLVTAKNQVELWKSKVDRGCIERLKGFTNPPVLVAQVLEMVMVLVDAHPWLTGTRAEPQSQGRPETKTPRTAKRVLDHIEGSDKSSRVSSGSTLKTGPRKPAKPPRLNRQVTRTASSFGMTSGTQGDGSVDRNKWKSMQNFMNDTVRFVEMIHSVNWEYGLNETILQDVESYLVKGKDGQEGVTGEGSLLQEAQTVIHQRKATNTGITISAARYSSEDAAVLVEYVISIVEYTRLCGPLKHAIEHLQQLETEKDKIQQAEIEEQKPVVKVDESEGELSADDEEVGSTTSIEGLTKDDIQMLQGSVNAMQQRYDEAVVKKHRLKDELLTSQERLRSALNTLESLKPLEQSWSHELADTITSEELVTNCILAAAYLTYCGGMTSDARQRMTSFYTHVCEHYELPIPSRMLFRNYRLHEFLFTPIDVQQFVSKKLPVDIFTLDQACLLTAQHATWCLVCDPVAKIVNWLSDYVTNNLVIVQCNDLRAQFETCLSEGNTLLITYCDVIELSNDYRFREVLRHRREFHTSKAPFKIMVGDHEVECNPNFRLYLHTATLPQDVPPEIAAYTTLVYMQSTREGVQSELLDRFMRLEKPRLRDEWTNTQREKTRNMKILDDLEEQLKDILAGDFRLLNDLAITKKLAEIKKQYDEAIETQSRIDAAELGIERAKEGFREVALRGAVLFDVTRVMPVVNPLYHFSWQHFIRLYDKSIHQSERSALKVICSEMTFSIFFTLCQGLLERDRYLFALLMAIEIEDSLGNVNIGEREFLISPEYGHALMAALGRHVSESRAQAKKPFDWMSEDPFHNLQILATYFDWVHEIFDKMPKDGREMQWRLLCEGDSPESVTKCRLPDNADEHYTALQRLLVVRALRGERLIQASTEFIFRVLGKKYLRDDAPDLMAASKQAQSKTPIILFFSNENDQAVNLFTQFASKTESPYQVMYLNGCGDKETRRAEVILTQAMQNGSLLLLHNAHTNPPLIQSLYSKLNEACDVTSTFQLWISSEADAGKVPTTVLHASLKIVVDVPRVMKDNLLRFATSYVDSDVINSSSRPEWLPCLHNVCLLHGAIRLRGRLPSSVGWQQPEIFSELNCEQLKAAVAAVTREFVDIQSGSEGGGNIMLRNISWSSLRSQVSEFIYGCRITNPYDQQALNSLVDYWLAGSSVKKEFELPRVKYRLPSILFAPSVKQSAIVQSIDAIPQHSLEVAEACNLHPTSEAVIGEDQYIFTRLNTIYDFLPETSSLSHKLYPRPPTALDIPPQTAISNTSSHPWVISRGVFASHSHHLMKNKKEVELWEVCYNALPKLAKAWSREYVNERVRKLGGPTPFNLFLQKELAKLQKLLAEIKRALVAIKGAVESLDQFGDRLTPGDITIANELSRSRIPEQWMALAGETAPPSTTPLSQWLGDISTRVAHFERILAVGKDKMPAFWLGAFFKPRALIAVLKQEAIKAHIEKSGNVDNVVFHTEVTQRDKDHLRDPPAEGFFLHGVYMWGCAWDKTSGEMLDLPPKPGAVSPLPVIHVTFTTETAKYGTGNEMARPVDIYSCPVFVTRTSPKLPVFELDVNRDSIPSSRWSLRGLTATIRNY</sequence>
<dbReference type="InterPro" id="IPR027417">
    <property type="entry name" value="P-loop_NTPase"/>
</dbReference>
<evidence type="ECO:0000259" key="14">
    <source>
        <dbReference type="Pfam" id="PF08393"/>
    </source>
</evidence>
<evidence type="ECO:0000259" key="20">
    <source>
        <dbReference type="Pfam" id="PF18199"/>
    </source>
</evidence>
<dbReference type="Pfam" id="PF17852">
    <property type="entry name" value="Dynein_AAA_lid"/>
    <property type="match status" value="1"/>
</dbReference>
<reference evidence="22" key="1">
    <citation type="submission" date="2020-04" db="EMBL/GenBank/DDBJ databases">
        <authorList>
            <person name="Neveu A P."/>
        </authorList>
    </citation>
    <scope>NUCLEOTIDE SEQUENCE</scope>
    <source>
        <tissue evidence="22">Whole embryo</tissue>
    </source>
</reference>
<feature type="coiled-coil region" evidence="11">
    <location>
        <begin position="1825"/>
        <end position="1866"/>
    </location>
</feature>
<comment type="similarity">
    <text evidence="2">Belongs to the dynein heavy chain family.</text>
</comment>
<feature type="domain" description="Dynein heavy chain AAA lid" evidence="19">
    <location>
        <begin position="2905"/>
        <end position="3061"/>
    </location>
</feature>
<comment type="subcellular location">
    <subcellularLocation>
        <location evidence="1">Cytoplasm</location>
        <location evidence="1">Cytoskeleton</location>
    </subcellularLocation>
</comment>
<feature type="domain" description="Dynein heavy chain AAA 5 extension" evidence="18">
    <location>
        <begin position="904"/>
        <end position="1018"/>
    </location>
</feature>
<evidence type="ECO:0000256" key="6">
    <source>
        <dbReference type="ARBA" id="ARBA00022840"/>
    </source>
</evidence>
<feature type="region of interest" description="Disordered" evidence="12">
    <location>
        <begin position="72"/>
        <end position="93"/>
    </location>
</feature>
<feature type="domain" description="Dynein heavy chain region D6 P-loop" evidence="13">
    <location>
        <begin position="2757"/>
        <end position="2871"/>
    </location>
</feature>
<evidence type="ECO:0000259" key="19">
    <source>
        <dbReference type="Pfam" id="PF18198"/>
    </source>
</evidence>
<feature type="domain" description="Dynein heavy chain hydrolytic ATP-binding dynein motor region" evidence="15">
    <location>
        <begin position="623"/>
        <end position="738"/>
    </location>
</feature>
<keyword evidence="10" id="KW-0206">Cytoskeleton</keyword>
<dbReference type="InterPro" id="IPR042219">
    <property type="entry name" value="AAA_lid_11_sf"/>
</dbReference>
<dbReference type="InterPro" id="IPR054354">
    <property type="entry name" value="DYNC2H1-like_lid"/>
</dbReference>
<feature type="domain" description="Dynein 2 heavy chain 1 cytoplasmic ATPase lid" evidence="21">
    <location>
        <begin position="1230"/>
        <end position="1308"/>
    </location>
</feature>
<dbReference type="Pfam" id="PF08393">
    <property type="entry name" value="DHC_N2"/>
    <property type="match status" value="1"/>
</dbReference>
<dbReference type="InterPro" id="IPR041228">
    <property type="entry name" value="Dynein_C"/>
</dbReference>
<evidence type="ECO:0000256" key="4">
    <source>
        <dbReference type="ARBA" id="ARBA00022701"/>
    </source>
</evidence>
<feature type="compositionally biased region" description="Basic and acidic residues" evidence="12">
    <location>
        <begin position="556"/>
        <end position="576"/>
    </location>
</feature>
<dbReference type="Gene3D" id="1.20.920.30">
    <property type="match status" value="1"/>
</dbReference>
<dbReference type="Pfam" id="PF12774">
    <property type="entry name" value="AAA_6"/>
    <property type="match status" value="2"/>
</dbReference>
<feature type="compositionally biased region" description="Polar residues" evidence="12">
    <location>
        <begin position="1960"/>
        <end position="1975"/>
    </location>
</feature>
<feature type="compositionally biased region" description="Polar residues" evidence="12">
    <location>
        <begin position="577"/>
        <end position="600"/>
    </location>
</feature>
<keyword evidence="6" id="KW-0067">ATP-binding</keyword>
<dbReference type="Pfam" id="PF12780">
    <property type="entry name" value="AAA_8"/>
    <property type="match status" value="1"/>
</dbReference>
<evidence type="ECO:0000259" key="16">
    <source>
        <dbReference type="Pfam" id="PF12780"/>
    </source>
</evidence>
<evidence type="ECO:0000313" key="22">
    <source>
        <dbReference type="EMBL" id="CAB3238692.1"/>
    </source>
</evidence>
<evidence type="ECO:0000256" key="10">
    <source>
        <dbReference type="ARBA" id="ARBA00023212"/>
    </source>
</evidence>
<dbReference type="Gene3D" id="1.20.58.1120">
    <property type="match status" value="1"/>
</dbReference>
<dbReference type="Pfam" id="PF18199">
    <property type="entry name" value="Dynein_C"/>
    <property type="match status" value="1"/>
</dbReference>
<dbReference type="Pfam" id="PF18198">
    <property type="entry name" value="AAA_lid_11"/>
    <property type="match status" value="1"/>
</dbReference>
<evidence type="ECO:0000256" key="7">
    <source>
        <dbReference type="ARBA" id="ARBA00023017"/>
    </source>
</evidence>
<evidence type="ECO:0000256" key="3">
    <source>
        <dbReference type="ARBA" id="ARBA00022490"/>
    </source>
</evidence>
<feature type="region of interest" description="Disordered" evidence="12">
    <location>
        <begin position="1905"/>
        <end position="1983"/>
    </location>
</feature>
<dbReference type="Pfam" id="PF03028">
    <property type="entry name" value="Dynein_heavy"/>
    <property type="match status" value="1"/>
</dbReference>
<organism evidence="22">
    <name type="scientific">Phallusia mammillata</name>
    <dbReference type="NCBI Taxonomy" id="59560"/>
    <lineage>
        <taxon>Eukaryota</taxon>
        <taxon>Metazoa</taxon>
        <taxon>Chordata</taxon>
        <taxon>Tunicata</taxon>
        <taxon>Ascidiacea</taxon>
        <taxon>Phlebobranchia</taxon>
        <taxon>Ascidiidae</taxon>
        <taxon>Phallusia</taxon>
    </lineage>
</organism>
<feature type="domain" description="Dynein heavy chain AAA module D4" evidence="16">
    <location>
        <begin position="1398"/>
        <end position="1625"/>
    </location>
</feature>
<dbReference type="GO" id="GO:0008569">
    <property type="term" value="F:minus-end-directed microtubule motor activity"/>
    <property type="evidence" value="ECO:0007669"/>
    <property type="project" value="InterPro"/>
</dbReference>
<keyword evidence="3" id="KW-0963">Cytoplasm</keyword>
<feature type="compositionally biased region" description="Basic and acidic residues" evidence="12">
    <location>
        <begin position="1915"/>
        <end position="1937"/>
    </location>
</feature>
<evidence type="ECO:0000259" key="15">
    <source>
        <dbReference type="Pfam" id="PF12774"/>
    </source>
</evidence>
<dbReference type="Gene3D" id="1.10.472.130">
    <property type="match status" value="1"/>
</dbReference>
<dbReference type="Gene3D" id="1.10.8.1220">
    <property type="match status" value="1"/>
</dbReference>
<gene>
    <name evidence="22" type="primary">Dnah8-001</name>
</gene>
<dbReference type="Pfam" id="PF12775">
    <property type="entry name" value="AAA_7"/>
    <property type="match status" value="1"/>
</dbReference>
<keyword evidence="7" id="KW-0243">Dynein</keyword>
<evidence type="ECO:0000259" key="21">
    <source>
        <dbReference type="Pfam" id="PF22597"/>
    </source>
</evidence>
<dbReference type="Gene3D" id="1.20.1270.280">
    <property type="match status" value="1"/>
</dbReference>
<dbReference type="InterPro" id="IPR043157">
    <property type="entry name" value="Dynein_AAA1S"/>
</dbReference>
<dbReference type="InterPro" id="IPR042228">
    <property type="entry name" value="Dynein_linker_3"/>
</dbReference>
<dbReference type="Pfam" id="PF22597">
    <property type="entry name" value="DYN_lid"/>
    <property type="match status" value="1"/>
</dbReference>
<dbReference type="InterPro" id="IPR041658">
    <property type="entry name" value="AAA_lid_11"/>
</dbReference>
<keyword evidence="5" id="KW-0547">Nucleotide-binding</keyword>
<dbReference type="InterPro" id="IPR024317">
    <property type="entry name" value="Dynein_heavy_chain_D4_dom"/>
</dbReference>
<evidence type="ECO:0000259" key="13">
    <source>
        <dbReference type="Pfam" id="PF03028"/>
    </source>
</evidence>
<dbReference type="EMBL" id="LR784569">
    <property type="protein sequence ID" value="CAB3238692.1"/>
    <property type="molecule type" value="mRNA"/>
</dbReference>
<dbReference type="Gene3D" id="1.10.8.720">
    <property type="entry name" value="Region D6 of dynein motor"/>
    <property type="match status" value="1"/>
</dbReference>
<dbReference type="Gene3D" id="3.10.490.20">
    <property type="match status" value="1"/>
</dbReference>
<dbReference type="GO" id="GO:0005524">
    <property type="term" value="F:ATP binding"/>
    <property type="evidence" value="ECO:0007669"/>
    <property type="project" value="UniProtKB-KW"/>
</dbReference>
<dbReference type="GO" id="GO:0030286">
    <property type="term" value="C:dynein complex"/>
    <property type="evidence" value="ECO:0007669"/>
    <property type="project" value="UniProtKB-KW"/>
</dbReference>
<dbReference type="Gene3D" id="1.10.8.710">
    <property type="match status" value="1"/>
</dbReference>
<feature type="coiled-coil region" evidence="11">
    <location>
        <begin position="1715"/>
        <end position="1745"/>
    </location>
</feature>
<dbReference type="Gene3D" id="1.20.920.20">
    <property type="match status" value="1"/>
</dbReference>
<evidence type="ECO:0000256" key="1">
    <source>
        <dbReference type="ARBA" id="ARBA00004245"/>
    </source>
</evidence>
<evidence type="ECO:0000259" key="18">
    <source>
        <dbReference type="Pfam" id="PF17852"/>
    </source>
</evidence>
<dbReference type="PANTHER" id="PTHR46961:SF15">
    <property type="entry name" value="AAA+ ATPASE DOMAIN-CONTAINING PROTEIN"/>
    <property type="match status" value="1"/>
</dbReference>
<proteinExistence type="evidence at transcript level"/>
<feature type="coiled-coil region" evidence="11">
    <location>
        <begin position="3175"/>
        <end position="3202"/>
    </location>
</feature>
<keyword evidence="8 11" id="KW-0175">Coiled coil</keyword>
<dbReference type="InterPro" id="IPR026983">
    <property type="entry name" value="DHC"/>
</dbReference>
<dbReference type="InterPro" id="IPR043160">
    <property type="entry name" value="Dynein_C_barrel"/>
</dbReference>
<keyword evidence="9" id="KW-0505">Motor protein</keyword>
<dbReference type="GO" id="GO:0005874">
    <property type="term" value="C:microtubule"/>
    <property type="evidence" value="ECO:0007669"/>
    <property type="project" value="UniProtKB-KW"/>
</dbReference>
<dbReference type="Pfam" id="PF12781">
    <property type="entry name" value="AAA_9"/>
    <property type="match status" value="1"/>
</dbReference>
<evidence type="ECO:0000259" key="17">
    <source>
        <dbReference type="Pfam" id="PF12781"/>
    </source>
</evidence>
<evidence type="ECO:0000256" key="2">
    <source>
        <dbReference type="ARBA" id="ARBA00008887"/>
    </source>
</evidence>
<dbReference type="InterPro" id="IPR013602">
    <property type="entry name" value="Dynein_heavy_linker"/>
</dbReference>
<evidence type="ECO:0000256" key="11">
    <source>
        <dbReference type="SAM" id="Coils"/>
    </source>
</evidence>
<feature type="compositionally biased region" description="Polar residues" evidence="12">
    <location>
        <begin position="72"/>
        <end position="83"/>
    </location>
</feature>
<dbReference type="InterPro" id="IPR004273">
    <property type="entry name" value="Dynein_heavy_D6_P-loop"/>
</dbReference>
<keyword evidence="4" id="KW-0493">Microtubule</keyword>
<feature type="domain" description="Dynein heavy chain linker" evidence="14">
    <location>
        <begin position="1"/>
        <end position="176"/>
    </location>
</feature>
<evidence type="ECO:0000256" key="8">
    <source>
        <dbReference type="ARBA" id="ARBA00023054"/>
    </source>
</evidence>
<dbReference type="GO" id="GO:0045505">
    <property type="term" value="F:dynein intermediate chain binding"/>
    <property type="evidence" value="ECO:0007669"/>
    <property type="project" value="InterPro"/>
</dbReference>
<protein>
    <submittedName>
        <fullName evidence="22">Dynein heavy chain 8, axonemal-like</fullName>
    </submittedName>
</protein>
<evidence type="ECO:0000256" key="12">
    <source>
        <dbReference type="SAM" id="MobiDB-lite"/>
    </source>
</evidence>
<dbReference type="GO" id="GO:0051959">
    <property type="term" value="F:dynein light intermediate chain binding"/>
    <property type="evidence" value="ECO:0007669"/>
    <property type="project" value="InterPro"/>
</dbReference>
<dbReference type="Gene3D" id="3.20.180.20">
    <property type="entry name" value="Dynein heavy chain, N-terminal domain 2"/>
    <property type="match status" value="1"/>
</dbReference>
<dbReference type="PANTHER" id="PTHR46961">
    <property type="entry name" value="DYNEIN HEAVY CHAIN 1, AXONEMAL-LIKE PROTEIN"/>
    <property type="match status" value="1"/>
</dbReference>
<feature type="region of interest" description="Disordered" evidence="12">
    <location>
        <begin position="554"/>
        <end position="619"/>
    </location>
</feature>
<accession>A0A6F9DAZ7</accession>
<feature type="domain" description="Dynein heavy chain C-terminal" evidence="20">
    <location>
        <begin position="3134"/>
        <end position="3426"/>
    </location>
</feature>
<dbReference type="GO" id="GO:0007018">
    <property type="term" value="P:microtubule-based movement"/>
    <property type="evidence" value="ECO:0007669"/>
    <property type="project" value="InterPro"/>
</dbReference>
<dbReference type="InterPro" id="IPR041466">
    <property type="entry name" value="Dynein_AAA5_ext"/>
</dbReference>
<dbReference type="InterPro" id="IPR035706">
    <property type="entry name" value="AAA_9"/>
</dbReference>
<feature type="domain" description="Dynein heavy chain hydrolytic ATP-binding dynein motor region" evidence="15">
    <location>
        <begin position="322"/>
        <end position="563"/>
    </location>
</feature>
<evidence type="ECO:0000256" key="9">
    <source>
        <dbReference type="ARBA" id="ARBA00023175"/>
    </source>
</evidence>
<dbReference type="SUPFAM" id="SSF52540">
    <property type="entry name" value="P-loop containing nucleoside triphosphate hydrolases"/>
    <property type="match status" value="3"/>
</dbReference>
<feature type="domain" description="Dynein heavy chain ATP-binding dynein motor region" evidence="17">
    <location>
        <begin position="2277"/>
        <end position="2497"/>
    </location>
</feature>
<name>A0A6F9DAZ7_9ASCI</name>
<feature type="compositionally biased region" description="Polar residues" evidence="12">
    <location>
        <begin position="610"/>
        <end position="619"/>
    </location>
</feature>
<dbReference type="InterPro" id="IPR035699">
    <property type="entry name" value="AAA_6"/>
</dbReference>
<evidence type="ECO:0000256" key="5">
    <source>
        <dbReference type="ARBA" id="ARBA00022741"/>
    </source>
</evidence>